<keyword evidence="2" id="KW-0479">Metal-binding</keyword>
<evidence type="ECO:0000256" key="10">
    <source>
        <dbReference type="RuleBase" id="RU261113"/>
    </source>
</evidence>
<dbReference type="Proteomes" id="UP000593562">
    <property type="component" value="Unassembled WGS sequence"/>
</dbReference>
<dbReference type="GO" id="GO:0006325">
    <property type="term" value="P:chromatin organization"/>
    <property type="evidence" value="ECO:0007669"/>
    <property type="project" value="UniProtKB-KW"/>
</dbReference>
<evidence type="ECO:0000256" key="7">
    <source>
        <dbReference type="ARBA" id="ARBA00023159"/>
    </source>
</evidence>
<comment type="caution">
    <text evidence="12">The sequence shown here is derived from an EMBL/GenBank/DDBJ whole genome shotgun (WGS) entry which is preliminary data.</text>
</comment>
<evidence type="ECO:0000256" key="9">
    <source>
        <dbReference type="ARBA" id="ARBA00023242"/>
    </source>
</evidence>
<dbReference type="Pfam" id="PF08209">
    <property type="entry name" value="Sgf11"/>
    <property type="match status" value="1"/>
</dbReference>
<reference evidence="12 13" key="1">
    <citation type="journal article" date="2020" name="Nat. Commun.">
        <title>Genome of Tripterygium wilfordii and identification of cytochrome P450 involved in triptolide biosynthesis.</title>
        <authorList>
            <person name="Tu L."/>
            <person name="Su P."/>
            <person name="Zhang Z."/>
            <person name="Gao L."/>
            <person name="Wang J."/>
            <person name="Hu T."/>
            <person name="Zhou J."/>
            <person name="Zhang Y."/>
            <person name="Zhao Y."/>
            <person name="Liu Y."/>
            <person name="Song Y."/>
            <person name="Tong Y."/>
            <person name="Lu Y."/>
            <person name="Yang J."/>
            <person name="Xu C."/>
            <person name="Jia M."/>
            <person name="Peters R.J."/>
            <person name="Huang L."/>
            <person name="Gao W."/>
        </authorList>
    </citation>
    <scope>NUCLEOTIDE SEQUENCE [LARGE SCALE GENOMIC DNA]</scope>
    <source>
        <strain evidence="13">cv. XIE 37</strain>
        <tissue evidence="12">Leaf</tissue>
    </source>
</reference>
<dbReference type="EMBL" id="JAAARO010000007">
    <property type="protein sequence ID" value="KAF5744489.1"/>
    <property type="molecule type" value="Genomic_DNA"/>
</dbReference>
<keyword evidence="13" id="KW-1185">Reference proteome</keyword>
<comment type="similarity">
    <text evidence="10">Belongs to the SGF11 family.</text>
</comment>
<keyword evidence="9" id="KW-0539">Nucleus</keyword>
<comment type="subcellular location">
    <subcellularLocation>
        <location evidence="1 10">Nucleus</location>
    </subcellularLocation>
</comment>
<dbReference type="GO" id="GO:0070461">
    <property type="term" value="C:SAGA-type complex"/>
    <property type="evidence" value="ECO:0007669"/>
    <property type="project" value="TreeGrafter"/>
</dbReference>
<feature type="compositionally biased region" description="Acidic residues" evidence="11">
    <location>
        <begin position="163"/>
        <end position="172"/>
    </location>
</feature>
<dbReference type="AlphaFoldDB" id="A0A7J7DDZ0"/>
<organism evidence="12 13">
    <name type="scientific">Tripterygium wilfordii</name>
    <name type="common">Thunder God vine</name>
    <dbReference type="NCBI Taxonomy" id="458696"/>
    <lineage>
        <taxon>Eukaryota</taxon>
        <taxon>Viridiplantae</taxon>
        <taxon>Streptophyta</taxon>
        <taxon>Embryophyta</taxon>
        <taxon>Tracheophyta</taxon>
        <taxon>Spermatophyta</taxon>
        <taxon>Magnoliopsida</taxon>
        <taxon>eudicotyledons</taxon>
        <taxon>Gunneridae</taxon>
        <taxon>Pentapetalae</taxon>
        <taxon>rosids</taxon>
        <taxon>fabids</taxon>
        <taxon>Celastrales</taxon>
        <taxon>Celastraceae</taxon>
        <taxon>Tripterygium</taxon>
    </lineage>
</organism>
<evidence type="ECO:0000256" key="11">
    <source>
        <dbReference type="SAM" id="MobiDB-lite"/>
    </source>
</evidence>
<dbReference type="Gene3D" id="3.30.160.60">
    <property type="entry name" value="Classic Zinc Finger"/>
    <property type="match status" value="1"/>
</dbReference>
<evidence type="ECO:0000256" key="5">
    <source>
        <dbReference type="ARBA" id="ARBA00022853"/>
    </source>
</evidence>
<sequence length="172" mass="18711">MYFQLSSQFFENLLDSMIVDVASECHRMARLGLDRNLEEGEDELRLSALARAQVADPSHSGRTNNGKDVRDIFGNDNSAVSNEVFKCMKCGKPTAVGKFAPHLENCMGKGRKSRPKTRSSTAIQNQNQNRYSKGTAVSLYSPYSNPTSTNELPNGTPGAAGEECPDGATEDS</sequence>
<proteinExistence type="inferred from homology"/>
<dbReference type="PANTHER" id="PTHR47674">
    <property type="entry name" value="SAGA-ASSOCIATED FACTOR 11"/>
    <property type="match status" value="1"/>
</dbReference>
<accession>A0A7J7DDZ0</accession>
<evidence type="ECO:0000256" key="4">
    <source>
        <dbReference type="ARBA" id="ARBA00022833"/>
    </source>
</evidence>
<keyword evidence="7 10" id="KW-0010">Activator</keyword>
<evidence type="ECO:0000256" key="1">
    <source>
        <dbReference type="ARBA" id="ARBA00004123"/>
    </source>
</evidence>
<keyword evidence="6" id="KW-0805">Transcription regulation</keyword>
<dbReference type="GO" id="GO:0071819">
    <property type="term" value="C:DUBm complex"/>
    <property type="evidence" value="ECO:0007669"/>
    <property type="project" value="TreeGrafter"/>
</dbReference>
<evidence type="ECO:0000256" key="6">
    <source>
        <dbReference type="ARBA" id="ARBA00023015"/>
    </source>
</evidence>
<evidence type="ECO:0000256" key="8">
    <source>
        <dbReference type="ARBA" id="ARBA00023163"/>
    </source>
</evidence>
<evidence type="ECO:0000256" key="2">
    <source>
        <dbReference type="ARBA" id="ARBA00022723"/>
    </source>
</evidence>
<evidence type="ECO:0000256" key="3">
    <source>
        <dbReference type="ARBA" id="ARBA00022771"/>
    </source>
</evidence>
<feature type="region of interest" description="Disordered" evidence="11">
    <location>
        <begin position="52"/>
        <end position="71"/>
    </location>
</feature>
<dbReference type="FunCoup" id="A0A7J7DDZ0">
    <property type="interactions" value="81"/>
</dbReference>
<feature type="compositionally biased region" description="Polar residues" evidence="11">
    <location>
        <begin position="118"/>
        <end position="132"/>
    </location>
</feature>
<dbReference type="InterPro" id="IPR013246">
    <property type="entry name" value="SAGA_su_Sgf11"/>
</dbReference>
<feature type="compositionally biased region" description="Polar residues" evidence="11">
    <location>
        <begin position="141"/>
        <end position="153"/>
    </location>
</feature>
<keyword evidence="5" id="KW-0156">Chromatin regulator</keyword>
<keyword evidence="8" id="KW-0804">Transcription</keyword>
<name>A0A7J7DDZ0_TRIWF</name>
<feature type="region of interest" description="Disordered" evidence="11">
    <location>
        <begin position="104"/>
        <end position="172"/>
    </location>
</feature>
<protein>
    <recommendedName>
        <fullName evidence="10">SAGA-associated factor 11</fullName>
    </recommendedName>
</protein>
<dbReference type="PANTHER" id="PTHR47674:SF3">
    <property type="entry name" value="SAGA-ASSOCIATED FACTOR 11"/>
    <property type="match status" value="1"/>
</dbReference>
<keyword evidence="4" id="KW-0862">Zinc</keyword>
<gene>
    <name evidence="12" type="ORF">HS088_TW07G00061</name>
</gene>
<evidence type="ECO:0000313" key="12">
    <source>
        <dbReference type="EMBL" id="KAF5744489.1"/>
    </source>
</evidence>
<dbReference type="InParanoid" id="A0A7J7DDZ0"/>
<keyword evidence="3" id="KW-0863">Zinc-finger</keyword>
<evidence type="ECO:0000313" key="13">
    <source>
        <dbReference type="Proteomes" id="UP000593562"/>
    </source>
</evidence>
<dbReference type="GO" id="GO:0008270">
    <property type="term" value="F:zinc ion binding"/>
    <property type="evidence" value="ECO:0007669"/>
    <property type="project" value="UniProtKB-KW"/>
</dbReference>